<dbReference type="GO" id="GO:0022857">
    <property type="term" value="F:transmembrane transporter activity"/>
    <property type="evidence" value="ECO:0007669"/>
    <property type="project" value="InterPro"/>
</dbReference>
<keyword evidence="2" id="KW-0813">Transport</keyword>
<feature type="transmembrane region" description="Helical" evidence="6">
    <location>
        <begin position="169"/>
        <end position="188"/>
    </location>
</feature>
<evidence type="ECO:0000256" key="6">
    <source>
        <dbReference type="SAM" id="Phobius"/>
    </source>
</evidence>
<dbReference type="Gene3D" id="1.20.1250.20">
    <property type="entry name" value="MFS general substrate transporter like domains"/>
    <property type="match status" value="2"/>
</dbReference>
<dbReference type="InterPro" id="IPR020846">
    <property type="entry name" value="MFS_dom"/>
</dbReference>
<name>A0A4Q9MEA1_9APHY</name>
<feature type="transmembrane region" description="Helical" evidence="6">
    <location>
        <begin position="266"/>
        <end position="289"/>
    </location>
</feature>
<feature type="transmembrane region" description="Helical" evidence="6">
    <location>
        <begin position="309"/>
        <end position="326"/>
    </location>
</feature>
<dbReference type="PANTHER" id="PTHR43791:SF36">
    <property type="entry name" value="TRANSPORTER, PUTATIVE (AFU_ORTHOLOGUE AFUA_6G08340)-RELATED"/>
    <property type="match status" value="1"/>
</dbReference>
<feature type="transmembrane region" description="Helical" evidence="6">
    <location>
        <begin position="359"/>
        <end position="382"/>
    </location>
</feature>
<keyword evidence="3 6" id="KW-0812">Transmembrane</keyword>
<feature type="transmembrane region" description="Helical" evidence="6">
    <location>
        <begin position="83"/>
        <end position="100"/>
    </location>
</feature>
<evidence type="ECO:0000256" key="5">
    <source>
        <dbReference type="ARBA" id="ARBA00023136"/>
    </source>
</evidence>
<dbReference type="InterPro" id="IPR011701">
    <property type="entry name" value="MFS"/>
</dbReference>
<evidence type="ECO:0000256" key="4">
    <source>
        <dbReference type="ARBA" id="ARBA00022989"/>
    </source>
</evidence>
<comment type="subcellular location">
    <subcellularLocation>
        <location evidence="1">Membrane</location>
        <topology evidence="1">Multi-pass membrane protein</topology>
    </subcellularLocation>
</comment>
<evidence type="ECO:0000256" key="2">
    <source>
        <dbReference type="ARBA" id="ARBA00022448"/>
    </source>
</evidence>
<dbReference type="InterPro" id="IPR036259">
    <property type="entry name" value="MFS_trans_sf"/>
</dbReference>
<keyword evidence="4 6" id="KW-1133">Transmembrane helix</keyword>
<evidence type="ECO:0000259" key="7">
    <source>
        <dbReference type="PROSITE" id="PS50850"/>
    </source>
</evidence>
<evidence type="ECO:0000313" key="8">
    <source>
        <dbReference type="EMBL" id="TBU25579.1"/>
    </source>
</evidence>
<feature type="transmembrane region" description="Helical" evidence="6">
    <location>
        <begin position="394"/>
        <end position="413"/>
    </location>
</feature>
<feature type="transmembrane region" description="Helical" evidence="6">
    <location>
        <begin position="200"/>
        <end position="220"/>
    </location>
</feature>
<dbReference type="SUPFAM" id="SSF103473">
    <property type="entry name" value="MFS general substrate transporter"/>
    <property type="match status" value="1"/>
</dbReference>
<feature type="domain" description="Major facilitator superfamily (MFS) profile" evidence="7">
    <location>
        <begin position="38"/>
        <end position="454"/>
    </location>
</feature>
<dbReference type="Proteomes" id="UP000292957">
    <property type="component" value="Unassembled WGS sequence"/>
</dbReference>
<sequence length="485" mass="53437">MKQAEDAVVDVLVDDSSQRSAPSKEEERRLVRKLDLRVMPILCIMYLFASLDRTNLGNARLQGLPADVLGGDPTGVLFDWANSAFYFPFIICQIPGLVISKLYSPRIWIGCVAIGWGISSTLMASVFNFPGLLVSRLALGLFESGYSPMLPLYLSFFYTREEFGVRTSWWYMFSAVAGAFGGLIAFGVQHIHAAIAQWRLLFIIEGIPTILLGVLALFVLHDRPEETPLLTEREREIALERGNRGGRADVGRVIQRKHIPMALKDWKLYAAGAMLFSGNTGLTSLQAFLPTIIASFDFGSDAVDQILTVPPYAVAVLVLCAFGYCSDRLQRRGPFISCASIIGGIGYILLLTVHSNNHVRYFATFCTATGIFSTIAFIIGWFNHNLGSETKRATGLPLYMAIGHCGSIMGSHLFPSSEGPLYLKGNAVCCGLMFFCSIVAISISVSTYYIRENRRRDEKYGKPIPGAPVDVSELADEAPNFRYTP</sequence>
<feature type="transmembrane region" description="Helical" evidence="6">
    <location>
        <begin position="107"/>
        <end position="127"/>
    </location>
</feature>
<gene>
    <name evidence="8" type="ORF">BD311DRAFT_669222</name>
</gene>
<reference evidence="8" key="1">
    <citation type="submission" date="2019-01" db="EMBL/GenBank/DDBJ databases">
        <title>Draft genome sequences of three monokaryotic isolates of the white-rot basidiomycete fungus Dichomitus squalens.</title>
        <authorList>
            <consortium name="DOE Joint Genome Institute"/>
            <person name="Lopez S.C."/>
            <person name="Andreopoulos B."/>
            <person name="Pangilinan J."/>
            <person name="Lipzen A."/>
            <person name="Riley R."/>
            <person name="Ahrendt S."/>
            <person name="Ng V."/>
            <person name="Barry K."/>
            <person name="Daum C."/>
            <person name="Grigoriev I.V."/>
            <person name="Hilden K.S."/>
            <person name="Makela M.R."/>
            <person name="de Vries R.P."/>
        </authorList>
    </citation>
    <scope>NUCLEOTIDE SEQUENCE [LARGE SCALE GENOMIC DNA]</scope>
    <source>
        <strain evidence="8">OM18370.1</strain>
    </source>
</reference>
<feature type="transmembrane region" description="Helical" evidence="6">
    <location>
        <begin position="133"/>
        <end position="157"/>
    </location>
</feature>
<organism evidence="8">
    <name type="scientific">Dichomitus squalens</name>
    <dbReference type="NCBI Taxonomy" id="114155"/>
    <lineage>
        <taxon>Eukaryota</taxon>
        <taxon>Fungi</taxon>
        <taxon>Dikarya</taxon>
        <taxon>Basidiomycota</taxon>
        <taxon>Agaricomycotina</taxon>
        <taxon>Agaricomycetes</taxon>
        <taxon>Polyporales</taxon>
        <taxon>Polyporaceae</taxon>
        <taxon>Dichomitus</taxon>
    </lineage>
</organism>
<dbReference type="Pfam" id="PF07690">
    <property type="entry name" value="MFS_1"/>
    <property type="match status" value="1"/>
</dbReference>
<evidence type="ECO:0000256" key="3">
    <source>
        <dbReference type="ARBA" id="ARBA00022692"/>
    </source>
</evidence>
<keyword evidence="5 6" id="KW-0472">Membrane</keyword>
<feature type="transmembrane region" description="Helical" evidence="6">
    <location>
        <begin position="333"/>
        <end position="353"/>
    </location>
</feature>
<feature type="transmembrane region" description="Helical" evidence="6">
    <location>
        <begin position="34"/>
        <end position="51"/>
    </location>
</feature>
<evidence type="ECO:0000256" key="1">
    <source>
        <dbReference type="ARBA" id="ARBA00004141"/>
    </source>
</evidence>
<dbReference type="GO" id="GO:0016020">
    <property type="term" value="C:membrane"/>
    <property type="evidence" value="ECO:0007669"/>
    <property type="project" value="UniProtKB-SubCell"/>
</dbReference>
<dbReference type="AlphaFoldDB" id="A0A4Q9MEA1"/>
<protein>
    <submittedName>
        <fullName evidence="8">MFS general substrate transporter</fullName>
    </submittedName>
</protein>
<dbReference type="PANTHER" id="PTHR43791">
    <property type="entry name" value="PERMEASE-RELATED"/>
    <property type="match status" value="1"/>
</dbReference>
<proteinExistence type="predicted"/>
<accession>A0A4Q9MEA1</accession>
<dbReference type="FunFam" id="1.20.1250.20:FF:000013">
    <property type="entry name" value="MFS general substrate transporter"/>
    <property type="match status" value="1"/>
</dbReference>
<dbReference type="EMBL" id="ML143458">
    <property type="protein sequence ID" value="TBU25579.1"/>
    <property type="molecule type" value="Genomic_DNA"/>
</dbReference>
<dbReference type="OrthoDB" id="2985014at2759"/>
<dbReference type="PROSITE" id="PS50850">
    <property type="entry name" value="MFS"/>
    <property type="match status" value="1"/>
</dbReference>
<feature type="transmembrane region" description="Helical" evidence="6">
    <location>
        <begin position="425"/>
        <end position="450"/>
    </location>
</feature>